<organism evidence="3 4">
    <name type="scientific">Novipirellula rosea</name>
    <dbReference type="NCBI Taxonomy" id="1031540"/>
    <lineage>
        <taxon>Bacteria</taxon>
        <taxon>Pseudomonadati</taxon>
        <taxon>Planctomycetota</taxon>
        <taxon>Planctomycetia</taxon>
        <taxon>Pirellulales</taxon>
        <taxon>Pirellulaceae</taxon>
        <taxon>Novipirellula</taxon>
    </lineage>
</organism>
<proteinExistence type="predicted"/>
<dbReference type="InterPro" id="IPR011047">
    <property type="entry name" value="Quinoprotein_ADH-like_sf"/>
</dbReference>
<dbReference type="PANTHER" id="PTHR34512:SF30">
    <property type="entry name" value="OUTER MEMBRANE PROTEIN ASSEMBLY FACTOR BAMB"/>
    <property type="match status" value="1"/>
</dbReference>
<name>A0ABP8NM98_9BACT</name>
<feature type="domain" description="Pyrrolo-quinoline quinone repeat" evidence="2">
    <location>
        <begin position="153"/>
        <end position="338"/>
    </location>
</feature>
<dbReference type="RefSeq" id="WP_345327276.1">
    <property type="nucleotide sequence ID" value="NZ_BAABGA010000094.1"/>
</dbReference>
<dbReference type="InterPro" id="IPR015943">
    <property type="entry name" value="WD40/YVTN_repeat-like_dom_sf"/>
</dbReference>
<feature type="signal peptide" evidence="1">
    <location>
        <begin position="1"/>
        <end position="20"/>
    </location>
</feature>
<dbReference type="SUPFAM" id="SSF50998">
    <property type="entry name" value="Quinoprotein alcohol dehydrogenase-like"/>
    <property type="match status" value="1"/>
</dbReference>
<dbReference type="SMART" id="SM00564">
    <property type="entry name" value="PQQ"/>
    <property type="match status" value="3"/>
</dbReference>
<evidence type="ECO:0000313" key="4">
    <source>
        <dbReference type="Proteomes" id="UP001500840"/>
    </source>
</evidence>
<protein>
    <submittedName>
        <fullName evidence="3">PQQ-binding-like beta-propeller repeat protein</fullName>
    </submittedName>
</protein>
<dbReference type="EMBL" id="BAABGA010000094">
    <property type="protein sequence ID" value="GAA4468196.1"/>
    <property type="molecule type" value="Genomic_DNA"/>
</dbReference>
<gene>
    <name evidence="3" type="ORF">GCM10023156_59010</name>
</gene>
<keyword evidence="4" id="KW-1185">Reference proteome</keyword>
<evidence type="ECO:0000259" key="2">
    <source>
        <dbReference type="Pfam" id="PF13360"/>
    </source>
</evidence>
<dbReference type="Gene3D" id="2.130.10.10">
    <property type="entry name" value="YVTN repeat-like/Quinoprotein amine dehydrogenase"/>
    <property type="match status" value="1"/>
</dbReference>
<dbReference type="InterPro" id="IPR018391">
    <property type="entry name" value="PQQ_b-propeller_rpt"/>
</dbReference>
<keyword evidence="1" id="KW-0732">Signal</keyword>
<feature type="chain" id="PRO_5045279660" evidence="1">
    <location>
        <begin position="21"/>
        <end position="421"/>
    </location>
</feature>
<evidence type="ECO:0000256" key="1">
    <source>
        <dbReference type="SAM" id="SignalP"/>
    </source>
</evidence>
<evidence type="ECO:0000313" key="3">
    <source>
        <dbReference type="EMBL" id="GAA4468196.1"/>
    </source>
</evidence>
<reference evidence="4" key="1">
    <citation type="journal article" date="2019" name="Int. J. Syst. Evol. Microbiol.">
        <title>The Global Catalogue of Microorganisms (GCM) 10K type strain sequencing project: providing services to taxonomists for standard genome sequencing and annotation.</title>
        <authorList>
            <consortium name="The Broad Institute Genomics Platform"/>
            <consortium name="The Broad Institute Genome Sequencing Center for Infectious Disease"/>
            <person name="Wu L."/>
            <person name="Ma J."/>
        </authorList>
    </citation>
    <scope>NUCLEOTIDE SEQUENCE [LARGE SCALE GENOMIC DNA]</scope>
    <source>
        <strain evidence="4">JCM 17759</strain>
    </source>
</reference>
<accession>A0ABP8NM98</accession>
<dbReference type="PANTHER" id="PTHR34512">
    <property type="entry name" value="CELL SURFACE PROTEIN"/>
    <property type="match status" value="1"/>
</dbReference>
<sequence length="421" mass="46138">MKPILLLLSMLGLVSLIAQNGAAQDWPQWRGPDANNHATAEIKLPLRWDVSTASDVAWRTKIPGRGHSTPIVVQDSIFLTTAESDKQTQSVLKLNRSDGRLLDQWVIHRGTLPARIHPHNSNASPSPAFDGTRVYVAFHTDDAIWVTALTPEGRKVWQRKVSNFAPEAFQFGYGASPIIEDDLVIVAAEYDGEDSGLYALDSQTGKQVWKTTRPKNLNFASPIVTTLSGRRQILLAGADKICAYDPRNGKELWSVDTATEAICGTIVWDDQQRIMVSGGNPKSGTWCVSGEGKHNVLWENPVQCYEQSLLTIPGHVVGAADNGVLYCWRTQDGTEMWKKRLFGGGISASPMLVGDRIYIASEAGMIYVVAATPNRFDLLSENPSGDSIFATPVAIDDRLLIRTGIGVGEDRKEYLIAIGKK</sequence>
<dbReference type="Proteomes" id="UP001500840">
    <property type="component" value="Unassembled WGS sequence"/>
</dbReference>
<dbReference type="Pfam" id="PF13360">
    <property type="entry name" value="PQQ_2"/>
    <property type="match status" value="1"/>
</dbReference>
<dbReference type="InterPro" id="IPR002372">
    <property type="entry name" value="PQQ_rpt_dom"/>
</dbReference>
<comment type="caution">
    <text evidence="3">The sequence shown here is derived from an EMBL/GenBank/DDBJ whole genome shotgun (WGS) entry which is preliminary data.</text>
</comment>